<reference evidence="2 3" key="1">
    <citation type="submission" date="2018-06" db="EMBL/GenBank/DDBJ databases">
        <title>Genomic Encyclopedia of Type Strains, Phase III (KMG-III): the genomes of soil and plant-associated and newly described type strains.</title>
        <authorList>
            <person name="Whitman W."/>
        </authorList>
    </citation>
    <scope>NUCLEOTIDE SEQUENCE [LARGE SCALE GENOMIC DNA]</scope>
    <source>
        <strain evidence="2 3">CECT 5889</strain>
    </source>
</reference>
<keyword evidence="1" id="KW-0472">Membrane</keyword>
<evidence type="ECO:0000313" key="3">
    <source>
        <dbReference type="Proteomes" id="UP000247746"/>
    </source>
</evidence>
<evidence type="ECO:0000256" key="1">
    <source>
        <dbReference type="SAM" id="Phobius"/>
    </source>
</evidence>
<comment type="caution">
    <text evidence="2">The sequence shown here is derived from an EMBL/GenBank/DDBJ whole genome shotgun (WGS) entry which is preliminary data.</text>
</comment>
<protein>
    <submittedName>
        <fullName evidence="2">Uncharacterized protein</fullName>
    </submittedName>
</protein>
<organism evidence="2 3">
    <name type="scientific">Psychrobacter fozii</name>
    <dbReference type="NCBI Taxonomy" id="198480"/>
    <lineage>
        <taxon>Bacteria</taxon>
        <taxon>Pseudomonadati</taxon>
        <taxon>Pseudomonadota</taxon>
        <taxon>Gammaproteobacteria</taxon>
        <taxon>Moraxellales</taxon>
        <taxon>Moraxellaceae</taxon>
        <taxon>Psychrobacter</taxon>
    </lineage>
</organism>
<accession>A0A2V4UHK8</accession>
<dbReference type="OrthoDB" id="6650514at2"/>
<feature type="transmembrane region" description="Helical" evidence="1">
    <location>
        <begin position="17"/>
        <end position="35"/>
    </location>
</feature>
<feature type="transmembrane region" description="Helical" evidence="1">
    <location>
        <begin position="150"/>
        <end position="172"/>
    </location>
</feature>
<name>A0A2V4UHK8_9GAMM</name>
<keyword evidence="3" id="KW-1185">Reference proteome</keyword>
<sequence length="181" mass="21453">MFKNLRKFSELSKSQKIHIVILLLTLFFFPSKLLLEWSGRNFPLKSELHYSEGVLDYEGFGVTLKSIEEPSKDIVFSCHYTAFTTRDSGSCMDRKNIEPYLDKPAKIGWYFQPDFLGFSNDFPQLVTLEVEGEQKRYYEKTLKFTKDANMIFLGITLFINIFWLWIFMKIVYPKDTIYEEK</sequence>
<dbReference type="Proteomes" id="UP000247746">
    <property type="component" value="Unassembled WGS sequence"/>
</dbReference>
<gene>
    <name evidence="2" type="ORF">DFP82_10392</name>
</gene>
<proteinExistence type="predicted"/>
<keyword evidence="1" id="KW-0812">Transmembrane</keyword>
<dbReference type="AlphaFoldDB" id="A0A2V4UHK8"/>
<dbReference type="RefSeq" id="WP_110922642.1">
    <property type="nucleotide sequence ID" value="NZ_QJSU01000003.1"/>
</dbReference>
<keyword evidence="1" id="KW-1133">Transmembrane helix</keyword>
<evidence type="ECO:0000313" key="2">
    <source>
        <dbReference type="EMBL" id="PYE39647.1"/>
    </source>
</evidence>
<dbReference type="EMBL" id="QJSU01000003">
    <property type="protein sequence ID" value="PYE39647.1"/>
    <property type="molecule type" value="Genomic_DNA"/>
</dbReference>